<dbReference type="GO" id="GO:0006508">
    <property type="term" value="P:proteolysis"/>
    <property type="evidence" value="ECO:0007669"/>
    <property type="project" value="UniProtKB-KW"/>
</dbReference>
<reference evidence="6 7" key="1">
    <citation type="submission" date="2020-02" db="EMBL/GenBank/DDBJ databases">
        <authorList>
            <person name="Ma Q."/>
            <person name="Huang Y."/>
            <person name="Song X."/>
            <person name="Pei D."/>
        </authorList>
    </citation>
    <scope>NUCLEOTIDE SEQUENCE [LARGE SCALE GENOMIC DNA]</scope>
    <source>
        <strain evidence="6">Sxm20200214</strain>
        <tissue evidence="6">Leaf</tissue>
    </source>
</reference>
<evidence type="ECO:0000313" key="7">
    <source>
        <dbReference type="Proteomes" id="UP000886595"/>
    </source>
</evidence>
<evidence type="ECO:0000256" key="4">
    <source>
        <dbReference type="SAM" id="MobiDB-lite"/>
    </source>
</evidence>
<dbReference type="InterPro" id="IPR003653">
    <property type="entry name" value="Peptidase_C48_C"/>
</dbReference>
<proteinExistence type="inferred from homology"/>
<dbReference type="Pfam" id="PF02902">
    <property type="entry name" value="Peptidase_C48"/>
    <property type="match status" value="1"/>
</dbReference>
<feature type="region of interest" description="Disordered" evidence="4">
    <location>
        <begin position="1"/>
        <end position="28"/>
    </location>
</feature>
<dbReference type="EMBL" id="JAAMPC010000010">
    <property type="protein sequence ID" value="KAG2288143.1"/>
    <property type="molecule type" value="Genomic_DNA"/>
</dbReference>
<evidence type="ECO:0000256" key="3">
    <source>
        <dbReference type="ARBA" id="ARBA00022801"/>
    </source>
</evidence>
<organism evidence="6 7">
    <name type="scientific">Brassica carinata</name>
    <name type="common">Ethiopian mustard</name>
    <name type="synonym">Abyssinian cabbage</name>
    <dbReference type="NCBI Taxonomy" id="52824"/>
    <lineage>
        <taxon>Eukaryota</taxon>
        <taxon>Viridiplantae</taxon>
        <taxon>Streptophyta</taxon>
        <taxon>Embryophyta</taxon>
        <taxon>Tracheophyta</taxon>
        <taxon>Spermatophyta</taxon>
        <taxon>Magnoliopsida</taxon>
        <taxon>eudicotyledons</taxon>
        <taxon>Gunneridae</taxon>
        <taxon>Pentapetalae</taxon>
        <taxon>rosids</taxon>
        <taxon>malvids</taxon>
        <taxon>Brassicales</taxon>
        <taxon>Brassicaceae</taxon>
        <taxon>Brassiceae</taxon>
        <taxon>Brassica</taxon>
    </lineage>
</organism>
<dbReference type="OrthoDB" id="1114153at2759"/>
<evidence type="ECO:0000256" key="1">
    <source>
        <dbReference type="ARBA" id="ARBA00005234"/>
    </source>
</evidence>
<evidence type="ECO:0000313" key="6">
    <source>
        <dbReference type="EMBL" id="KAG2288143.1"/>
    </source>
</evidence>
<dbReference type="Proteomes" id="UP000886595">
    <property type="component" value="Unassembled WGS sequence"/>
</dbReference>
<keyword evidence="3" id="KW-0378">Hydrolase</keyword>
<dbReference type="Pfam" id="PF09331">
    <property type="entry name" value="DUF1985"/>
    <property type="match status" value="1"/>
</dbReference>
<feature type="domain" description="Ubiquitin-like protease family profile" evidence="5">
    <location>
        <begin position="692"/>
        <end position="869"/>
    </location>
</feature>
<dbReference type="PROSITE" id="PS50600">
    <property type="entry name" value="ULP_PROTEASE"/>
    <property type="match status" value="1"/>
</dbReference>
<accession>A0A8X7RF78</accession>
<dbReference type="Gene3D" id="3.40.395.10">
    <property type="entry name" value="Adenoviral Proteinase, Chain A"/>
    <property type="match status" value="1"/>
</dbReference>
<feature type="region of interest" description="Disordered" evidence="4">
    <location>
        <begin position="390"/>
        <end position="469"/>
    </location>
</feature>
<feature type="compositionally biased region" description="Basic residues" evidence="4">
    <location>
        <begin position="1"/>
        <end position="10"/>
    </location>
</feature>
<dbReference type="InterPro" id="IPR015410">
    <property type="entry name" value="DUF1985"/>
</dbReference>
<comment type="similarity">
    <text evidence="1">Belongs to the peptidase C48 family.</text>
</comment>
<gene>
    <name evidence="6" type="ORF">Bca52824_047747</name>
</gene>
<protein>
    <recommendedName>
        <fullName evidence="5">Ubiquitin-like protease family profile domain-containing protein</fullName>
    </recommendedName>
</protein>
<comment type="caution">
    <text evidence="6">The sequence shown here is derived from an EMBL/GenBank/DDBJ whole genome shotgun (WGS) entry which is preliminary data.</text>
</comment>
<dbReference type="PANTHER" id="PTHR48449:SF1">
    <property type="entry name" value="DUF1985 DOMAIN-CONTAINING PROTEIN"/>
    <property type="match status" value="1"/>
</dbReference>
<dbReference type="AlphaFoldDB" id="A0A8X7RF78"/>
<evidence type="ECO:0000259" key="5">
    <source>
        <dbReference type="PROSITE" id="PS50600"/>
    </source>
</evidence>
<name>A0A8X7RF78_BRACI</name>
<dbReference type="InterPro" id="IPR038765">
    <property type="entry name" value="Papain-like_cys_pep_sf"/>
</dbReference>
<keyword evidence="7" id="KW-1185">Reference proteome</keyword>
<feature type="compositionally biased region" description="Polar residues" evidence="4">
    <location>
        <begin position="430"/>
        <end position="463"/>
    </location>
</feature>
<evidence type="ECO:0000256" key="2">
    <source>
        <dbReference type="ARBA" id="ARBA00022670"/>
    </source>
</evidence>
<sequence>MRKPKTKKKVKISDEETPPQNEIGGTSLPDLRLPPRLFATDRFPTKRLNIYSSPDLLPFIRNVLRDMPELETIRQSCFGKLFDLPARQCPMSCKLIHLFLTRQLVSLPKNTLRSAFGGSPFRYGLEEFGIVTGLPCGFFPERYKPNTDSLERKKYMTVADLCLMLETDKDMDGWKMIWISLIIIVDGVHIAHKQEARPTPGYVRMVENLKKNFAFLWGRESFLKTISCMKPPKFVRKKCEDPVATLVKKLKQHSFRLQGFPLSLQLVAFHGNLPQHNSINSIDICRVKFDPNLVVTPIIPIESQAQPGWGLWPDDVKDDSVIYLEQFIADQHIPSTNKCGMVGLHQSLSSRSQRTGLRRRLLVLIPTLRVQAGHNFTNVQLMEMLRCEMKRRKKRSHGRQSSFNTLFSHRKQSNTPSHSPEPTPTHTDGLHNQLNFASSPVSDPCIHTQSVHVSPNHNNTSVHASPDHNIDSVQVSPVYLGTIHHTPPVSQMITHTNDATDDYNEPPRTPVSMQPPWSELNSVVYDKSDHPHSPKIHHILYHGVRIYDAINPDPPIFDSSIPPASLPRSRLLLSPQPTTMLTSPIKSNDSLSGFTVHAATVNAFTATASSNSPPSLALKEQNTDGVVDLTATKNMESHVPSLEENHLAHELSKSPLITALALISPLPDLEWDLFYSTISTMTKVFHTTPPSFEFSNKFLLELAKPKQWTTTRHKEILIHMLAARHSTHLLSEKSTFTTPLLPSYICNSWADFAPCRKRSTFVWDERLVDIVLHQGKKWMEDIHNIYTLMLWNSKHWVGLAINLDMGIRVERFMQPLLTILPYIIRKVAMCELNQFSGLKKFVWRRISDLYNNTRSGDCGLVSMKFLEMHTLGDPAPHMAGITYKTVDDFRKQYALDIYKTIVMHVYSA</sequence>
<dbReference type="SUPFAM" id="SSF54001">
    <property type="entry name" value="Cysteine proteinases"/>
    <property type="match status" value="1"/>
</dbReference>
<keyword evidence="2" id="KW-0645">Protease</keyword>
<dbReference type="GO" id="GO:0008234">
    <property type="term" value="F:cysteine-type peptidase activity"/>
    <property type="evidence" value="ECO:0007669"/>
    <property type="project" value="InterPro"/>
</dbReference>
<dbReference type="PANTHER" id="PTHR48449">
    <property type="entry name" value="DUF1985 DOMAIN-CONTAINING PROTEIN"/>
    <property type="match status" value="1"/>
</dbReference>
<feature type="compositionally biased region" description="Low complexity" evidence="4">
    <location>
        <begin position="415"/>
        <end position="427"/>
    </location>
</feature>